<dbReference type="RefSeq" id="WP_141842808.1">
    <property type="nucleotide sequence ID" value="NZ_VFPM01000001.1"/>
</dbReference>
<proteinExistence type="predicted"/>
<name>A0A543I3J9_9MICO</name>
<evidence type="ECO:0000313" key="2">
    <source>
        <dbReference type="Proteomes" id="UP000316747"/>
    </source>
</evidence>
<evidence type="ECO:0000313" key="1">
    <source>
        <dbReference type="EMBL" id="TQM65145.1"/>
    </source>
</evidence>
<comment type="caution">
    <text evidence="1">The sequence shown here is derived from an EMBL/GenBank/DDBJ whole genome shotgun (WGS) entry which is preliminary data.</text>
</comment>
<keyword evidence="2" id="KW-1185">Reference proteome</keyword>
<organism evidence="1 2">
    <name type="scientific">Humibacillus xanthopallidus</name>
    <dbReference type="NCBI Taxonomy" id="412689"/>
    <lineage>
        <taxon>Bacteria</taxon>
        <taxon>Bacillati</taxon>
        <taxon>Actinomycetota</taxon>
        <taxon>Actinomycetes</taxon>
        <taxon>Micrococcales</taxon>
        <taxon>Intrasporangiaceae</taxon>
        <taxon>Humibacillus</taxon>
    </lineage>
</organism>
<dbReference type="Proteomes" id="UP000316747">
    <property type="component" value="Unassembled WGS sequence"/>
</dbReference>
<reference evidence="1 2" key="1">
    <citation type="submission" date="2019-06" db="EMBL/GenBank/DDBJ databases">
        <title>Genome sequencing of plant associated microbes to promote plant fitness in Sorghum bicolor and Oryza sativa.</title>
        <authorList>
            <person name="Coleman-Derr D."/>
        </authorList>
    </citation>
    <scope>NUCLEOTIDE SEQUENCE [LARGE SCALE GENOMIC DNA]</scope>
    <source>
        <strain evidence="1 2">KV-663</strain>
    </source>
</reference>
<gene>
    <name evidence="1" type="ORF">FBY41_1530</name>
</gene>
<sequence>MRHLPRRSRAVVTVRMSPEEFDQLIDSWVPAGAILAGAEHGRFRNEANDIVSPSASWSEVYDFGENYAAVLLAKAFLDAVDADYEVVQDMAPAAQDGDAWNRWRIFSNYDTPE</sequence>
<dbReference type="AlphaFoldDB" id="A0A543I3J9"/>
<accession>A0A543I3J9</accession>
<dbReference type="EMBL" id="VFPM01000001">
    <property type="protein sequence ID" value="TQM65145.1"/>
    <property type="molecule type" value="Genomic_DNA"/>
</dbReference>
<protein>
    <submittedName>
        <fullName evidence="1">Uncharacterized protein</fullName>
    </submittedName>
</protein>